<dbReference type="InterPro" id="IPR020630">
    <property type="entry name" value="THF_DH/CycHdrlase_cat_dom"/>
</dbReference>
<dbReference type="FunFam" id="3.40.50.10860:FF:000001">
    <property type="entry name" value="Bifunctional protein FolD"/>
    <property type="match status" value="1"/>
</dbReference>
<evidence type="ECO:0000256" key="11">
    <source>
        <dbReference type="ARBA" id="ARBA00036357"/>
    </source>
</evidence>
<comment type="pathway">
    <text evidence="1 12">One-carbon metabolism; tetrahydrofolate interconversion.</text>
</comment>
<dbReference type="PANTHER" id="PTHR48099">
    <property type="entry name" value="C-1-TETRAHYDROFOLATE SYNTHASE, CYTOPLASMIC-RELATED"/>
    <property type="match status" value="1"/>
</dbReference>
<dbReference type="PRINTS" id="PR00085">
    <property type="entry name" value="THFDHDRGNASE"/>
</dbReference>
<dbReference type="GO" id="GO:0000105">
    <property type="term" value="P:L-histidine biosynthetic process"/>
    <property type="evidence" value="ECO:0007669"/>
    <property type="project" value="UniProtKB-KW"/>
</dbReference>
<dbReference type="GO" id="GO:0004488">
    <property type="term" value="F:methylenetetrahydrofolate dehydrogenase (NADP+) activity"/>
    <property type="evidence" value="ECO:0007669"/>
    <property type="project" value="UniProtKB-UniRule"/>
</dbReference>
<comment type="similarity">
    <text evidence="12">Belongs to the tetrahydrofolate dehydrogenase/cyclohydrolase family.</text>
</comment>
<feature type="binding site" evidence="12">
    <location>
        <position position="236"/>
    </location>
    <ligand>
        <name>NADP(+)</name>
        <dbReference type="ChEBI" id="CHEBI:58349"/>
    </ligand>
</feature>
<evidence type="ECO:0000256" key="12">
    <source>
        <dbReference type="HAMAP-Rule" id="MF_01576"/>
    </source>
</evidence>
<dbReference type="EC" id="1.5.1.5" evidence="12"/>
<dbReference type="GO" id="GO:0009086">
    <property type="term" value="P:methionine biosynthetic process"/>
    <property type="evidence" value="ECO:0007669"/>
    <property type="project" value="UniProtKB-KW"/>
</dbReference>
<dbReference type="PROSITE" id="PS00766">
    <property type="entry name" value="THF_DHG_CYH_1"/>
    <property type="match status" value="1"/>
</dbReference>
<keyword evidence="16" id="KW-1185">Reference proteome</keyword>
<dbReference type="GO" id="GO:0005829">
    <property type="term" value="C:cytosol"/>
    <property type="evidence" value="ECO:0007669"/>
    <property type="project" value="TreeGrafter"/>
</dbReference>
<sequence length="295" mass="31406">MSAKIISGTEVAKAIREELKTEVTELKEKHDIVPGLVTILVGEDPASQSYVSAKNKTAHALGIHSEQVTLAADTTEQDLLATVEKYNKDKNIHGILVQLPLPKHINETNILYAIDPDKDVDGFHPVNVGKMVLGEECFLPCTPHGILELLTRSGVETSGAEVVIIGRSNIVGKPIANLMLQKRKGGNATITLCHTRTKDMAAHCKRADIIIAAVGVPKMVTADMVKDGVVVIDVGVNRIGKTAEGKAILAGDVDFDAVKEKASYITPVPGGVGPMTITMLMKNTVQAAKQIAGVK</sequence>
<keyword evidence="8 12" id="KW-0368">Histidine biosynthesis</keyword>
<keyword evidence="6 12" id="KW-0521">NADP</keyword>
<dbReference type="Pfam" id="PF00763">
    <property type="entry name" value="THF_DHG_CYH"/>
    <property type="match status" value="1"/>
</dbReference>
<evidence type="ECO:0000256" key="9">
    <source>
        <dbReference type="ARBA" id="ARBA00023167"/>
    </source>
</evidence>
<organism evidence="15 16">
    <name type="scientific">Thiovibrio frasassiensis</name>
    <dbReference type="NCBI Taxonomy" id="2984131"/>
    <lineage>
        <taxon>Bacteria</taxon>
        <taxon>Pseudomonadati</taxon>
        <taxon>Thermodesulfobacteriota</taxon>
        <taxon>Desulfobulbia</taxon>
        <taxon>Desulfobulbales</taxon>
        <taxon>Thiovibrionaceae</taxon>
        <taxon>Thiovibrio</taxon>
    </lineage>
</organism>
<keyword evidence="7 12" id="KW-0560">Oxidoreductase</keyword>
<evidence type="ECO:0000256" key="6">
    <source>
        <dbReference type="ARBA" id="ARBA00022857"/>
    </source>
</evidence>
<comment type="catalytic activity">
    <reaction evidence="11 12">
        <text>(6R)-5,10-methenyltetrahydrofolate + H2O = (6R)-10-formyltetrahydrofolate + H(+)</text>
        <dbReference type="Rhea" id="RHEA:23700"/>
        <dbReference type="ChEBI" id="CHEBI:15377"/>
        <dbReference type="ChEBI" id="CHEBI:15378"/>
        <dbReference type="ChEBI" id="CHEBI:57455"/>
        <dbReference type="ChEBI" id="CHEBI:195366"/>
        <dbReference type="EC" id="3.5.4.9"/>
    </reaction>
</comment>
<keyword evidence="4 12" id="KW-0658">Purine biosynthesis</keyword>
<dbReference type="SUPFAM" id="SSF53223">
    <property type="entry name" value="Aminoacid dehydrogenase-like, N-terminal domain"/>
    <property type="match status" value="1"/>
</dbReference>
<evidence type="ECO:0000313" key="15">
    <source>
        <dbReference type="EMBL" id="MDG4476819.1"/>
    </source>
</evidence>
<evidence type="ECO:0000259" key="13">
    <source>
        <dbReference type="Pfam" id="PF00763"/>
    </source>
</evidence>
<dbReference type="Gene3D" id="3.40.50.10860">
    <property type="entry name" value="Leucine Dehydrogenase, chain A, domain 1"/>
    <property type="match status" value="1"/>
</dbReference>
<keyword evidence="10 12" id="KW-0511">Multifunctional enzyme</keyword>
<dbReference type="PROSITE" id="PS00767">
    <property type="entry name" value="THF_DHG_CYH_2"/>
    <property type="match status" value="1"/>
</dbReference>
<comment type="catalytic activity">
    <reaction evidence="12">
        <text>(6R)-5,10-methylene-5,6,7,8-tetrahydrofolate + NADP(+) = (6R)-5,10-methenyltetrahydrofolate + NADPH</text>
        <dbReference type="Rhea" id="RHEA:22812"/>
        <dbReference type="ChEBI" id="CHEBI:15636"/>
        <dbReference type="ChEBI" id="CHEBI:57455"/>
        <dbReference type="ChEBI" id="CHEBI:57783"/>
        <dbReference type="ChEBI" id="CHEBI:58349"/>
        <dbReference type="EC" id="1.5.1.5"/>
    </reaction>
</comment>
<dbReference type="AlphaFoldDB" id="A0A9X4MG11"/>
<keyword evidence="2 12" id="KW-0554">One-carbon metabolism</keyword>
<dbReference type="CDD" id="cd01080">
    <property type="entry name" value="NAD_bind_m-THF_DH_Cyclohyd"/>
    <property type="match status" value="1"/>
</dbReference>
<dbReference type="EC" id="3.5.4.9" evidence="12"/>
<evidence type="ECO:0000256" key="7">
    <source>
        <dbReference type="ARBA" id="ARBA00023002"/>
    </source>
</evidence>
<dbReference type="GO" id="GO:0006164">
    <property type="term" value="P:purine nucleotide biosynthetic process"/>
    <property type="evidence" value="ECO:0007669"/>
    <property type="project" value="UniProtKB-KW"/>
</dbReference>
<keyword evidence="3 12" id="KW-0028">Amino-acid biosynthesis</keyword>
<dbReference type="InterPro" id="IPR020867">
    <property type="entry name" value="THF_DH/CycHdrlase_CS"/>
</dbReference>
<keyword evidence="9 12" id="KW-0486">Methionine biosynthesis</keyword>
<comment type="caution">
    <text evidence="12">Lacks conserved residue(s) required for the propagation of feature annotation.</text>
</comment>
<comment type="function">
    <text evidence="12">Catalyzes the oxidation of 5,10-methylenetetrahydrofolate to 5,10-methenyltetrahydrofolate and then the hydrolysis of 5,10-methenyltetrahydrofolate to 10-formyltetrahydrofolate.</text>
</comment>
<dbReference type="InterPro" id="IPR000672">
    <property type="entry name" value="THF_DH/CycHdrlase"/>
</dbReference>
<dbReference type="InterPro" id="IPR020631">
    <property type="entry name" value="THF_DH/CycHdrlase_NAD-bd_dom"/>
</dbReference>
<evidence type="ECO:0000256" key="10">
    <source>
        <dbReference type="ARBA" id="ARBA00023268"/>
    </source>
</evidence>
<dbReference type="Proteomes" id="UP001154240">
    <property type="component" value="Unassembled WGS sequence"/>
</dbReference>
<evidence type="ECO:0000256" key="4">
    <source>
        <dbReference type="ARBA" id="ARBA00022755"/>
    </source>
</evidence>
<dbReference type="PANTHER" id="PTHR48099:SF5">
    <property type="entry name" value="C-1-TETRAHYDROFOLATE SYNTHASE, CYTOPLASMIC"/>
    <property type="match status" value="1"/>
</dbReference>
<evidence type="ECO:0000256" key="2">
    <source>
        <dbReference type="ARBA" id="ARBA00022563"/>
    </source>
</evidence>
<keyword evidence="5 12" id="KW-0378">Hydrolase</keyword>
<name>A0A9X4MG11_9BACT</name>
<dbReference type="RefSeq" id="WP_307633783.1">
    <property type="nucleotide sequence ID" value="NZ_JAPHEH010000001.1"/>
</dbReference>
<protein>
    <recommendedName>
        <fullName evidence="12">Bifunctional protein FolD</fullName>
    </recommendedName>
    <domain>
        <recommendedName>
            <fullName evidence="12">Methylenetetrahydrofolate dehydrogenase</fullName>
            <ecNumber evidence="12">1.5.1.5</ecNumber>
        </recommendedName>
    </domain>
    <domain>
        <recommendedName>
            <fullName evidence="12">Methenyltetrahydrofolate cyclohydrolase</fullName>
            <ecNumber evidence="12">3.5.4.9</ecNumber>
        </recommendedName>
    </domain>
</protein>
<dbReference type="GO" id="GO:0035999">
    <property type="term" value="P:tetrahydrofolate interconversion"/>
    <property type="evidence" value="ECO:0007669"/>
    <property type="project" value="UniProtKB-UniRule"/>
</dbReference>
<dbReference type="FunFam" id="3.40.50.720:FF:000189">
    <property type="entry name" value="Bifunctional protein FolD"/>
    <property type="match status" value="1"/>
</dbReference>
<dbReference type="EMBL" id="JAPHEH010000001">
    <property type="protein sequence ID" value="MDG4476819.1"/>
    <property type="molecule type" value="Genomic_DNA"/>
</dbReference>
<evidence type="ECO:0000256" key="5">
    <source>
        <dbReference type="ARBA" id="ARBA00022801"/>
    </source>
</evidence>
<evidence type="ECO:0000256" key="3">
    <source>
        <dbReference type="ARBA" id="ARBA00022605"/>
    </source>
</evidence>
<evidence type="ECO:0000313" key="16">
    <source>
        <dbReference type="Proteomes" id="UP001154240"/>
    </source>
</evidence>
<dbReference type="Gene3D" id="3.40.50.720">
    <property type="entry name" value="NAD(P)-binding Rossmann-like Domain"/>
    <property type="match status" value="1"/>
</dbReference>
<evidence type="ECO:0000256" key="1">
    <source>
        <dbReference type="ARBA" id="ARBA00004777"/>
    </source>
</evidence>
<proteinExistence type="inferred from homology"/>
<feature type="domain" description="Tetrahydrofolate dehydrogenase/cyclohydrolase catalytic" evidence="13">
    <location>
        <begin position="6"/>
        <end position="121"/>
    </location>
</feature>
<reference evidence="15" key="2">
    <citation type="submission" date="2022-10" db="EMBL/GenBank/DDBJ databases">
        <authorList>
            <person name="Aronson H.S."/>
        </authorList>
    </citation>
    <scope>NUCLEOTIDE SEQUENCE</scope>
    <source>
        <strain evidence="15">RS19-109</strain>
    </source>
</reference>
<dbReference type="Pfam" id="PF02882">
    <property type="entry name" value="THF_DHG_CYH_C"/>
    <property type="match status" value="1"/>
</dbReference>
<dbReference type="InterPro" id="IPR036291">
    <property type="entry name" value="NAD(P)-bd_dom_sf"/>
</dbReference>
<comment type="subunit">
    <text evidence="12">Homodimer.</text>
</comment>
<feature type="binding site" evidence="12">
    <location>
        <begin position="166"/>
        <end position="168"/>
    </location>
    <ligand>
        <name>NADP(+)</name>
        <dbReference type="ChEBI" id="CHEBI:58349"/>
    </ligand>
</feature>
<gene>
    <name evidence="12 15" type="primary">folD</name>
    <name evidence="15" type="ORF">OLX77_11705</name>
</gene>
<dbReference type="HAMAP" id="MF_01576">
    <property type="entry name" value="THF_DHG_CYH"/>
    <property type="match status" value="1"/>
</dbReference>
<evidence type="ECO:0000259" key="14">
    <source>
        <dbReference type="Pfam" id="PF02882"/>
    </source>
</evidence>
<dbReference type="GO" id="GO:0004477">
    <property type="term" value="F:methenyltetrahydrofolate cyclohydrolase activity"/>
    <property type="evidence" value="ECO:0007669"/>
    <property type="project" value="UniProtKB-UniRule"/>
</dbReference>
<comment type="caution">
    <text evidence="15">The sequence shown here is derived from an EMBL/GenBank/DDBJ whole genome shotgun (WGS) entry which is preliminary data.</text>
</comment>
<dbReference type="NCBIfam" id="NF010783">
    <property type="entry name" value="PRK14186.1"/>
    <property type="match status" value="1"/>
</dbReference>
<dbReference type="SUPFAM" id="SSF51735">
    <property type="entry name" value="NAD(P)-binding Rossmann-fold domains"/>
    <property type="match status" value="1"/>
</dbReference>
<accession>A0A9X4MG11</accession>
<feature type="domain" description="Tetrahydrofolate dehydrogenase/cyclohydrolase NAD(P)-binding" evidence="14">
    <location>
        <begin position="140"/>
        <end position="290"/>
    </location>
</feature>
<reference evidence="15" key="1">
    <citation type="journal article" date="2022" name="bioRxiv">
        <title>Thiovibrio frasassiensisgen. nov., sp. nov., an autotrophic, elemental sulfur disproportionating bacterium isolated from sulfidic karst sediment, and proposal of Thiovibrionaceae fam. nov.</title>
        <authorList>
            <person name="Aronson H."/>
            <person name="Thomas C."/>
            <person name="Bhattacharyya M."/>
            <person name="Eckstein S."/>
            <person name="Jensen S."/>
            <person name="Barco R."/>
            <person name="Macalady J."/>
            <person name="Amend J."/>
        </authorList>
    </citation>
    <scope>NUCLEOTIDE SEQUENCE</scope>
    <source>
        <strain evidence="15">RS19-109</strain>
    </source>
</reference>
<dbReference type="InterPro" id="IPR046346">
    <property type="entry name" value="Aminoacid_DH-like_N_sf"/>
</dbReference>
<evidence type="ECO:0000256" key="8">
    <source>
        <dbReference type="ARBA" id="ARBA00023102"/>
    </source>
</evidence>